<name>A0A495AA15_9MICC</name>
<keyword evidence="4" id="KW-0680">Restriction system</keyword>
<evidence type="ECO:0000256" key="3">
    <source>
        <dbReference type="ARBA" id="ARBA00022691"/>
    </source>
</evidence>
<dbReference type="GO" id="GO:0009007">
    <property type="term" value="F:site-specific DNA-methyltransferase (adenine-specific) activity"/>
    <property type="evidence" value="ECO:0007669"/>
    <property type="project" value="UniProtKB-EC"/>
</dbReference>
<feature type="region of interest" description="Disordered" evidence="5">
    <location>
        <begin position="779"/>
        <end position="804"/>
    </location>
</feature>
<dbReference type="InterPro" id="IPR050953">
    <property type="entry name" value="N4_N6_ade-DNA_methylase"/>
</dbReference>
<dbReference type="EMBL" id="PNJG02000001">
    <property type="protein sequence ID" value="RKQ36848.1"/>
    <property type="molecule type" value="Genomic_DNA"/>
</dbReference>
<keyword evidence="2" id="KW-0808">Transferase</keyword>
<evidence type="ECO:0000256" key="5">
    <source>
        <dbReference type="SAM" id="MobiDB-lite"/>
    </source>
</evidence>
<comment type="caution">
    <text evidence="7">The sequence shown here is derived from an EMBL/GenBank/DDBJ whole genome shotgun (WGS) entry which is preliminary data.</text>
</comment>
<proteinExistence type="predicted"/>
<dbReference type="Gene3D" id="3.40.50.150">
    <property type="entry name" value="Vaccinia Virus protein VP39"/>
    <property type="match status" value="1"/>
</dbReference>
<feature type="compositionally biased region" description="Low complexity" evidence="5">
    <location>
        <begin position="791"/>
        <end position="804"/>
    </location>
</feature>
<dbReference type="PROSITE" id="PS00092">
    <property type="entry name" value="N6_MTASE"/>
    <property type="match status" value="1"/>
</dbReference>
<dbReference type="GO" id="GO:0008170">
    <property type="term" value="F:N-methyltransferase activity"/>
    <property type="evidence" value="ECO:0007669"/>
    <property type="project" value="InterPro"/>
</dbReference>
<dbReference type="GO" id="GO:0032259">
    <property type="term" value="P:methylation"/>
    <property type="evidence" value="ECO:0007669"/>
    <property type="project" value="UniProtKB-KW"/>
</dbReference>
<evidence type="ECO:0000259" key="6">
    <source>
        <dbReference type="Pfam" id="PF02384"/>
    </source>
</evidence>
<dbReference type="PRINTS" id="PR00507">
    <property type="entry name" value="N12N6MTFRASE"/>
</dbReference>
<protein>
    <recommendedName>
        <fullName evidence="6">DNA methylase adenine-specific domain-containing protein</fullName>
    </recommendedName>
</protein>
<keyword evidence="8" id="KW-1185">Reference proteome</keyword>
<keyword evidence="3" id="KW-0949">S-adenosyl-L-methionine</keyword>
<evidence type="ECO:0000256" key="4">
    <source>
        <dbReference type="ARBA" id="ARBA00022747"/>
    </source>
</evidence>
<dbReference type="InterPro" id="IPR002052">
    <property type="entry name" value="DNA_methylase_N6_adenine_CS"/>
</dbReference>
<dbReference type="AlphaFoldDB" id="A0A495AA15"/>
<keyword evidence="1" id="KW-0489">Methyltransferase</keyword>
<evidence type="ECO:0000313" key="7">
    <source>
        <dbReference type="EMBL" id="RKQ36848.1"/>
    </source>
</evidence>
<evidence type="ECO:0000313" key="8">
    <source>
        <dbReference type="Proteomes" id="UP000249516"/>
    </source>
</evidence>
<feature type="domain" description="DNA methylase adenine-specific" evidence="6">
    <location>
        <begin position="183"/>
        <end position="396"/>
    </location>
</feature>
<reference evidence="7 8" key="1">
    <citation type="submission" date="2018-10" db="EMBL/GenBank/DDBJ databases">
        <title>Kocuria tytouropygialis sp. nov., isolated from the uropygial gland of an American barn owl (Tyto furcata).</title>
        <authorList>
            <person name="Braun M.S."/>
            <person name="Wang E."/>
            <person name="Zimmermann S."/>
            <person name="Wagner H."/>
            <person name="Wink M."/>
        </authorList>
    </citation>
    <scope>NUCLEOTIDE SEQUENCE [LARGE SCALE GENOMIC DNA]</scope>
    <source>
        <strain evidence="7 8">442</strain>
    </source>
</reference>
<sequence length="906" mass="99907">MRPGLVDFFRQLREARAEDIVVSEAGKDEAYFTIFRSSTDAIIIEALPAFNDHVNQLTLPKEVVQEAKERDFDLTKADVSRYFVAQATAEVLTSGLFYETVCPNFSLKPILKGTTPSTSAAMLQTFLENLDEAMRMAGDYETIFTLSEGARFVLGAESDSLRALWLALFDVLDGVKFADINSEIIGVIFERLISSERRQDMGQHYTQSRLARAMTRWAVRSEDDKVVGFCAGGGTFLVEAYNELRKSKSHEDVLTQVFGNDLDSFAVQLSTVNLATRDVYKGHNFPAVANRDALDIRPGELAVDVTPQNGSPYRLPFPAAFDVVLGNPPYDEKADTPVDYRKDLSKIAASGGTHVLPAGMPDNVNLAAWFILLAAAWLKPSGRIALVLPASILQNEKHVPLMRWVRANYDVAVWHSESDVWFSDARVAPIAMFMEPRPKGASGHGKFEFVNVIDPVDGDVDTSAGLPRPCGNHLMRDLSSLPPRSDALIAGAHPEALRDFEACPNLLRLQDITDVSIYRGNKLGHAFYRLKDLDPQSNGARRKLRGFDIQTAFNKKYLTPMLRSPMDEPTGEFDVNKVDWWVLSAPKTLPKGGELEKYIRAVRRAGAHDAPSVKAKGASWWSVDWKKAHIAVSVHPQFQPQVWWSDKAFVTTDNFQAISLPSSVPLTDQESVAASLASVFGSLAALYRSSEVGCEGVRWVSTQNVQEWFALNWSKVSASDKAAVLKAYRAFRKATYAKVFEMPSSAIALWRTLNVAVAKAAGAADPDALADAAFAEADNTTHRRRRREIQATAGRTRSGSTGSGKFRRDIKAFVEGHDNFLPTVEALTEGDEVVTLTPSEVPALLFEVDNEAEKARLGNHLVEILGDRFRAAPVFEDATVELVSELDKAVAKQFVQMDGNGDVLQG</sequence>
<dbReference type="PANTHER" id="PTHR33841:SF5">
    <property type="entry name" value="DNA METHYLASE (MODIFICATION METHYLASE) (METHYLTRANSFERASE)-RELATED"/>
    <property type="match status" value="1"/>
</dbReference>
<dbReference type="Pfam" id="PF02384">
    <property type="entry name" value="N6_Mtase"/>
    <property type="match status" value="1"/>
</dbReference>
<dbReference type="PANTHER" id="PTHR33841">
    <property type="entry name" value="DNA METHYLTRANSFERASE YEEA-RELATED"/>
    <property type="match status" value="1"/>
</dbReference>
<accession>A0A495AA15</accession>
<dbReference type="SUPFAM" id="SSF53335">
    <property type="entry name" value="S-adenosyl-L-methionine-dependent methyltransferases"/>
    <property type="match status" value="1"/>
</dbReference>
<dbReference type="Proteomes" id="UP000249516">
    <property type="component" value="Unassembled WGS sequence"/>
</dbReference>
<evidence type="ECO:0000256" key="2">
    <source>
        <dbReference type="ARBA" id="ARBA00022679"/>
    </source>
</evidence>
<dbReference type="InterPro" id="IPR003356">
    <property type="entry name" value="DNA_methylase_A-5"/>
</dbReference>
<gene>
    <name evidence="7" type="ORF">C1C97_004365</name>
</gene>
<dbReference type="GO" id="GO:0009307">
    <property type="term" value="P:DNA restriction-modification system"/>
    <property type="evidence" value="ECO:0007669"/>
    <property type="project" value="UniProtKB-KW"/>
</dbReference>
<organism evidence="7 8">
    <name type="scientific">Kocuria tytonis</name>
    <dbReference type="NCBI Taxonomy" id="2054280"/>
    <lineage>
        <taxon>Bacteria</taxon>
        <taxon>Bacillati</taxon>
        <taxon>Actinomycetota</taxon>
        <taxon>Actinomycetes</taxon>
        <taxon>Micrococcales</taxon>
        <taxon>Micrococcaceae</taxon>
        <taxon>Kocuria</taxon>
    </lineage>
</organism>
<dbReference type="GO" id="GO:0003677">
    <property type="term" value="F:DNA binding"/>
    <property type="evidence" value="ECO:0007669"/>
    <property type="project" value="InterPro"/>
</dbReference>
<dbReference type="InterPro" id="IPR029063">
    <property type="entry name" value="SAM-dependent_MTases_sf"/>
</dbReference>
<evidence type="ECO:0000256" key="1">
    <source>
        <dbReference type="ARBA" id="ARBA00022603"/>
    </source>
</evidence>